<protein>
    <recommendedName>
        <fullName evidence="1">DUF7746 domain-containing protein</fullName>
    </recommendedName>
</protein>
<evidence type="ECO:0000313" key="2">
    <source>
        <dbReference type="EMBL" id="KAG5577378.1"/>
    </source>
</evidence>
<dbReference type="EMBL" id="JACXVP010000011">
    <property type="protein sequence ID" value="KAG5577378.1"/>
    <property type="molecule type" value="Genomic_DNA"/>
</dbReference>
<evidence type="ECO:0000313" key="3">
    <source>
        <dbReference type="Proteomes" id="UP000824120"/>
    </source>
</evidence>
<comment type="caution">
    <text evidence="2">The sequence shown here is derived from an EMBL/GenBank/DDBJ whole genome shotgun (WGS) entry which is preliminary data.</text>
</comment>
<feature type="domain" description="DUF7746" evidence="1">
    <location>
        <begin position="25"/>
        <end position="92"/>
    </location>
</feature>
<name>A0A9J5WP85_SOLCO</name>
<sequence length="324" mass="37131">MMWLRSTPQDVLIEERDWNQTNTSYSGSEIYEWNLDGLTDRQLTILVHRMLMYATICKSVNNTDRTIFKMIIAAPNCKLEKLKSLELAEEVHDKIFSFLYTFGSEFDYDSDSGSEKDDVNNYESSNARQPTANVVTNACKCNGEICSCEDDEFFYKLQSQFEDLNIDTITFDNVIKLLKEVTNNNLRDKIIQLAINNNNASSSKPIENLKKDFEFEYSAPYSLSEVNTRLHVQPVVIRDASFDDLKGEIENLKNEIKSLKKNQMICDHGITQLETISSKGKNIVDDNIVDNKTTFVNDIVAKPINHDPKKDMFLGMTQIVTAHK</sequence>
<evidence type="ECO:0000259" key="1">
    <source>
        <dbReference type="Pfam" id="PF24925"/>
    </source>
</evidence>
<dbReference type="AlphaFoldDB" id="A0A9J5WP85"/>
<reference evidence="2 3" key="1">
    <citation type="submission" date="2020-09" db="EMBL/GenBank/DDBJ databases">
        <title>De no assembly of potato wild relative species, Solanum commersonii.</title>
        <authorList>
            <person name="Cho K."/>
        </authorList>
    </citation>
    <scope>NUCLEOTIDE SEQUENCE [LARGE SCALE GENOMIC DNA]</scope>
    <source>
        <strain evidence="2">LZ3.2</strain>
        <tissue evidence="2">Leaf</tissue>
    </source>
</reference>
<organism evidence="2 3">
    <name type="scientific">Solanum commersonii</name>
    <name type="common">Commerson's wild potato</name>
    <name type="synonym">Commerson's nightshade</name>
    <dbReference type="NCBI Taxonomy" id="4109"/>
    <lineage>
        <taxon>Eukaryota</taxon>
        <taxon>Viridiplantae</taxon>
        <taxon>Streptophyta</taxon>
        <taxon>Embryophyta</taxon>
        <taxon>Tracheophyta</taxon>
        <taxon>Spermatophyta</taxon>
        <taxon>Magnoliopsida</taxon>
        <taxon>eudicotyledons</taxon>
        <taxon>Gunneridae</taxon>
        <taxon>Pentapetalae</taxon>
        <taxon>asterids</taxon>
        <taxon>lamiids</taxon>
        <taxon>Solanales</taxon>
        <taxon>Solanaceae</taxon>
        <taxon>Solanoideae</taxon>
        <taxon>Solaneae</taxon>
        <taxon>Solanum</taxon>
    </lineage>
</organism>
<dbReference type="Pfam" id="PF24925">
    <property type="entry name" value="DUF7746"/>
    <property type="match status" value="1"/>
</dbReference>
<proteinExistence type="predicted"/>
<keyword evidence="3" id="KW-1185">Reference proteome</keyword>
<gene>
    <name evidence="2" type="ORF">H5410_057512</name>
</gene>
<accession>A0A9J5WP85</accession>
<dbReference type="InterPro" id="IPR056648">
    <property type="entry name" value="DUF7746"/>
</dbReference>
<dbReference type="Proteomes" id="UP000824120">
    <property type="component" value="Chromosome 11"/>
</dbReference>